<sequence>MVTDTAQLVLPDYGLGAAGLGNLYTAIPDETAREALEAASRAGFNYIDTAPFYGHGLSEQRVGAFLSASGERPILSTKVGRRLIPADGRPIPDNGFASPAPFIPEFDYSEAGIRMSFEGSCNRLGVANVDILLLHDIGRMTHADSHATVLEQAFDEALPTMDAMKSEGLTKWIGLGVNEIDVCEEVLARVRLDVLLLAGRYTLLEHEASTLFLNACERMGVKIILGGAFNSGLLVASGGEPLRYNYAEAPDWAVAKVRKLRDVCARYDVELPALALQFCQAHPAVAAVVPGARTASQVEQVHDWTRAKIDPEVWTVLKDKALISADAVVPS</sequence>
<dbReference type="InterPro" id="IPR020471">
    <property type="entry name" value="AKR"/>
</dbReference>
<dbReference type="AlphaFoldDB" id="A0A3B9GZ15"/>
<dbReference type="PANTHER" id="PTHR42686:SF1">
    <property type="entry name" value="GH17980P-RELATED"/>
    <property type="match status" value="1"/>
</dbReference>
<evidence type="ECO:0000313" key="3">
    <source>
        <dbReference type="Proteomes" id="UP000259610"/>
    </source>
</evidence>
<dbReference type="Pfam" id="PF00248">
    <property type="entry name" value="Aldo_ket_red"/>
    <property type="match status" value="1"/>
</dbReference>
<comment type="caution">
    <text evidence="2">The sequence shown here is derived from an EMBL/GenBank/DDBJ whole genome shotgun (WGS) entry which is preliminary data.</text>
</comment>
<dbReference type="GO" id="GO:0016491">
    <property type="term" value="F:oxidoreductase activity"/>
    <property type="evidence" value="ECO:0007669"/>
    <property type="project" value="InterPro"/>
</dbReference>
<reference evidence="2 3" key="1">
    <citation type="journal article" date="2018" name="Nat. Biotechnol.">
        <title>A standardized bacterial taxonomy based on genome phylogeny substantially revises the tree of life.</title>
        <authorList>
            <person name="Parks D.H."/>
            <person name="Chuvochina M."/>
            <person name="Waite D.W."/>
            <person name="Rinke C."/>
            <person name="Skarshewski A."/>
            <person name="Chaumeil P.A."/>
            <person name="Hugenholtz P."/>
        </authorList>
    </citation>
    <scope>NUCLEOTIDE SEQUENCE [LARGE SCALE GENOMIC DNA]</scope>
    <source>
        <strain evidence="2">UBA8733</strain>
    </source>
</reference>
<dbReference type="Proteomes" id="UP000259610">
    <property type="component" value="Unassembled WGS sequence"/>
</dbReference>
<feature type="domain" description="NADP-dependent oxidoreductase" evidence="1">
    <location>
        <begin position="14"/>
        <end position="318"/>
    </location>
</feature>
<dbReference type="GO" id="GO:0005829">
    <property type="term" value="C:cytosol"/>
    <property type="evidence" value="ECO:0007669"/>
    <property type="project" value="TreeGrafter"/>
</dbReference>
<protein>
    <submittedName>
        <fullName evidence="2">Aldo/keto reductase</fullName>
    </submittedName>
</protein>
<dbReference type="InterPro" id="IPR023210">
    <property type="entry name" value="NADP_OxRdtase_dom"/>
</dbReference>
<evidence type="ECO:0000259" key="1">
    <source>
        <dbReference type="Pfam" id="PF00248"/>
    </source>
</evidence>
<dbReference type="EMBL" id="DMAN01000250">
    <property type="protein sequence ID" value="HAE27693.1"/>
    <property type="molecule type" value="Genomic_DNA"/>
</dbReference>
<accession>A0A3B9GZ15</accession>
<dbReference type="InterPro" id="IPR036812">
    <property type="entry name" value="NAD(P)_OxRdtase_dom_sf"/>
</dbReference>
<dbReference type="PANTHER" id="PTHR42686">
    <property type="entry name" value="GH17980P-RELATED"/>
    <property type="match status" value="1"/>
</dbReference>
<organism evidence="2 3">
    <name type="scientific">Hyphomonas adhaerens</name>
    <dbReference type="NCBI Taxonomy" id="81029"/>
    <lineage>
        <taxon>Bacteria</taxon>
        <taxon>Pseudomonadati</taxon>
        <taxon>Pseudomonadota</taxon>
        <taxon>Alphaproteobacteria</taxon>
        <taxon>Hyphomonadales</taxon>
        <taxon>Hyphomonadaceae</taxon>
        <taxon>Hyphomonas</taxon>
    </lineage>
</organism>
<name>A0A3B9GZ15_9PROT</name>
<proteinExistence type="predicted"/>
<dbReference type="Gene3D" id="3.20.20.100">
    <property type="entry name" value="NADP-dependent oxidoreductase domain"/>
    <property type="match status" value="1"/>
</dbReference>
<evidence type="ECO:0000313" key="2">
    <source>
        <dbReference type="EMBL" id="HAE27693.1"/>
    </source>
</evidence>
<dbReference type="SUPFAM" id="SSF51430">
    <property type="entry name" value="NAD(P)-linked oxidoreductase"/>
    <property type="match status" value="1"/>
</dbReference>
<gene>
    <name evidence="2" type="ORF">DCG58_11070</name>
</gene>